<name>A0A8D8Q0P6_9HEMI</name>
<keyword evidence="2 6" id="KW-0812">Transmembrane</keyword>
<organism evidence="8">
    <name type="scientific">Cacopsylla melanoneura</name>
    <dbReference type="NCBI Taxonomy" id="428564"/>
    <lineage>
        <taxon>Eukaryota</taxon>
        <taxon>Metazoa</taxon>
        <taxon>Ecdysozoa</taxon>
        <taxon>Arthropoda</taxon>
        <taxon>Hexapoda</taxon>
        <taxon>Insecta</taxon>
        <taxon>Pterygota</taxon>
        <taxon>Neoptera</taxon>
        <taxon>Paraneoptera</taxon>
        <taxon>Hemiptera</taxon>
        <taxon>Sternorrhyncha</taxon>
        <taxon>Psylloidea</taxon>
        <taxon>Psyllidae</taxon>
        <taxon>Psyllinae</taxon>
        <taxon>Cacopsylla</taxon>
    </lineage>
</organism>
<evidence type="ECO:0000256" key="4">
    <source>
        <dbReference type="ARBA" id="ARBA00023136"/>
    </source>
</evidence>
<keyword evidence="3 6" id="KW-1133">Transmembrane helix</keyword>
<dbReference type="GO" id="GO:0071218">
    <property type="term" value="P:cellular response to misfolded protein"/>
    <property type="evidence" value="ECO:0007669"/>
    <property type="project" value="TreeGrafter"/>
</dbReference>
<dbReference type="InterPro" id="IPR001623">
    <property type="entry name" value="DnaJ_domain"/>
</dbReference>
<evidence type="ECO:0000313" key="8">
    <source>
        <dbReference type="EMBL" id="CAG6622147.1"/>
    </source>
</evidence>
<dbReference type="PROSITE" id="PS50076">
    <property type="entry name" value="DNAJ_2"/>
    <property type="match status" value="1"/>
</dbReference>
<dbReference type="GO" id="GO:0005789">
    <property type="term" value="C:endoplasmic reticulum membrane"/>
    <property type="evidence" value="ECO:0007669"/>
    <property type="project" value="TreeGrafter"/>
</dbReference>
<dbReference type="Pfam" id="PF09320">
    <property type="entry name" value="DUF1977"/>
    <property type="match status" value="1"/>
</dbReference>
<dbReference type="InterPro" id="IPR036869">
    <property type="entry name" value="J_dom_sf"/>
</dbReference>
<reference evidence="8" key="1">
    <citation type="submission" date="2021-05" db="EMBL/GenBank/DDBJ databases">
        <authorList>
            <person name="Alioto T."/>
            <person name="Alioto T."/>
            <person name="Gomez Garrido J."/>
        </authorList>
    </citation>
    <scope>NUCLEOTIDE SEQUENCE</scope>
</reference>
<dbReference type="CDD" id="cd06257">
    <property type="entry name" value="DnaJ"/>
    <property type="match status" value="1"/>
</dbReference>
<feature type="domain" description="J" evidence="7">
    <location>
        <begin position="105"/>
        <end position="169"/>
    </location>
</feature>
<evidence type="ECO:0000256" key="3">
    <source>
        <dbReference type="ARBA" id="ARBA00022989"/>
    </source>
</evidence>
<evidence type="ECO:0000256" key="5">
    <source>
        <dbReference type="SAM" id="MobiDB-lite"/>
    </source>
</evidence>
<evidence type="ECO:0000256" key="6">
    <source>
        <dbReference type="SAM" id="Phobius"/>
    </source>
</evidence>
<dbReference type="InterPro" id="IPR015399">
    <property type="entry name" value="DUF1977_DnaJ-like"/>
</dbReference>
<proteinExistence type="predicted"/>
<protein>
    <submittedName>
        <fullName evidence="8">DnaJ homolog subfamily B member 12</fullName>
    </submittedName>
</protein>
<evidence type="ECO:0000256" key="1">
    <source>
        <dbReference type="ARBA" id="ARBA00004167"/>
    </source>
</evidence>
<dbReference type="AlphaFoldDB" id="A0A8D8Q0P6"/>
<evidence type="ECO:0000256" key="2">
    <source>
        <dbReference type="ARBA" id="ARBA00022692"/>
    </source>
</evidence>
<dbReference type="EMBL" id="HBUF01051933">
    <property type="protein sequence ID" value="CAG6622143.1"/>
    <property type="molecule type" value="Transcribed_RNA"/>
</dbReference>
<feature type="region of interest" description="Disordered" evidence="5">
    <location>
        <begin position="51"/>
        <end position="90"/>
    </location>
</feature>
<dbReference type="EMBL" id="HBUF01051935">
    <property type="protein sequence ID" value="CAG6622151.1"/>
    <property type="molecule type" value="Transcribed_RNA"/>
</dbReference>
<dbReference type="Pfam" id="PF00226">
    <property type="entry name" value="DnaJ"/>
    <property type="match status" value="1"/>
</dbReference>
<dbReference type="PANTHER" id="PTHR43908:SF3">
    <property type="entry name" value="AT29763P-RELATED"/>
    <property type="match status" value="1"/>
</dbReference>
<dbReference type="EMBL" id="HBUF01051937">
    <property type="protein sequence ID" value="CAG6622159.1"/>
    <property type="molecule type" value="Transcribed_RNA"/>
</dbReference>
<feature type="transmembrane region" description="Helical" evidence="6">
    <location>
        <begin position="244"/>
        <end position="265"/>
    </location>
</feature>
<dbReference type="InterPro" id="IPR051100">
    <property type="entry name" value="DnaJ_subfamily_B/C"/>
</dbReference>
<dbReference type="FunFam" id="1.10.287.110:FF:000070">
    <property type="entry name" value="Endoplasmic reticulum protein, putative"/>
    <property type="match status" value="1"/>
</dbReference>
<dbReference type="PANTHER" id="PTHR43908">
    <property type="entry name" value="AT29763P-RELATED"/>
    <property type="match status" value="1"/>
</dbReference>
<evidence type="ECO:0000259" key="7">
    <source>
        <dbReference type="PROSITE" id="PS50076"/>
    </source>
</evidence>
<comment type="subcellular location">
    <subcellularLocation>
        <location evidence="1">Membrane</location>
        <topology evidence="1">Single-pass membrane protein</topology>
    </subcellularLocation>
</comment>
<sequence>MESNKDEAERCIEIAEGYLNAGNHEKAEKFLLKAEKLYSTKKAKDILESLVRLKSRGTPKNADSEQPRRRTHATSGDKAQTEKTTTKDYTPAQLEEVKKINKCKDYYEMLGVTKESTDSDIKKAYKKLALKLHPDKNKAPGANEAFKSIGKSVTVLTDPEKRKAYDMYGDSEERVSRMSSQNHGSNAAHYHEFGFESNLTPEDIFNMFFPTYGNHPSYQRRTFTRTFNNNRAQESNQPESSSSIILQILPIIILILISMMSSLFITDPAYNLQPSTKYPVPRATQKLNVPYYVKESFGSEYQGSLHRLELNVEEDYINQLRNMCYREKNRRDTLLWKARNFGDNDLYRQANDLKMPSCDAFRDLSARM</sequence>
<dbReference type="PRINTS" id="PR00625">
    <property type="entry name" value="JDOMAIN"/>
</dbReference>
<dbReference type="EMBL" id="HBUF01051934">
    <property type="protein sequence ID" value="CAG6622147.1"/>
    <property type="molecule type" value="Transcribed_RNA"/>
</dbReference>
<dbReference type="Gene3D" id="1.10.287.110">
    <property type="entry name" value="DnaJ domain"/>
    <property type="match status" value="1"/>
</dbReference>
<accession>A0A8D8Q0P6</accession>
<dbReference type="SUPFAM" id="SSF46565">
    <property type="entry name" value="Chaperone J-domain"/>
    <property type="match status" value="1"/>
</dbReference>
<dbReference type="GO" id="GO:0030544">
    <property type="term" value="F:Hsp70 protein binding"/>
    <property type="evidence" value="ECO:0007669"/>
    <property type="project" value="TreeGrafter"/>
</dbReference>
<dbReference type="SMART" id="SM00271">
    <property type="entry name" value="DnaJ"/>
    <property type="match status" value="1"/>
</dbReference>
<dbReference type="EMBL" id="HBUF01051936">
    <property type="protein sequence ID" value="CAG6622155.1"/>
    <property type="molecule type" value="Transcribed_RNA"/>
</dbReference>
<keyword evidence="4 6" id="KW-0472">Membrane</keyword>